<evidence type="ECO:0000256" key="5">
    <source>
        <dbReference type="ARBA" id="ARBA00022932"/>
    </source>
</evidence>
<evidence type="ECO:0000256" key="4">
    <source>
        <dbReference type="ARBA" id="ARBA00022705"/>
    </source>
</evidence>
<keyword evidence="9" id="KW-1185">Reference proteome</keyword>
<dbReference type="InterPro" id="IPR008921">
    <property type="entry name" value="DNA_pol3_clamp-load_cplx_C"/>
</dbReference>
<dbReference type="EMBL" id="JAHZUY010000061">
    <property type="protein sequence ID" value="MBW8270960.1"/>
    <property type="molecule type" value="Genomic_DNA"/>
</dbReference>
<dbReference type="Proteomes" id="UP001519924">
    <property type="component" value="Unassembled WGS sequence"/>
</dbReference>
<evidence type="ECO:0000256" key="7">
    <source>
        <dbReference type="ARBA" id="ARBA00049244"/>
    </source>
</evidence>
<evidence type="ECO:0000256" key="6">
    <source>
        <dbReference type="ARBA" id="ARBA00034754"/>
    </source>
</evidence>
<dbReference type="InterPro" id="IPR005790">
    <property type="entry name" value="DNA_polIII_delta"/>
</dbReference>
<name>A0ABS7F5S1_9PROT</name>
<comment type="catalytic activity">
    <reaction evidence="7">
        <text>DNA(n) + a 2'-deoxyribonucleoside 5'-triphosphate = DNA(n+1) + diphosphate</text>
        <dbReference type="Rhea" id="RHEA:22508"/>
        <dbReference type="Rhea" id="RHEA-COMP:17339"/>
        <dbReference type="Rhea" id="RHEA-COMP:17340"/>
        <dbReference type="ChEBI" id="CHEBI:33019"/>
        <dbReference type="ChEBI" id="CHEBI:61560"/>
        <dbReference type="ChEBI" id="CHEBI:173112"/>
        <dbReference type="EC" id="2.7.7.7"/>
    </reaction>
</comment>
<keyword evidence="5" id="KW-0239">DNA-directed DNA polymerase</keyword>
<evidence type="ECO:0000313" key="9">
    <source>
        <dbReference type="Proteomes" id="UP001519924"/>
    </source>
</evidence>
<dbReference type="GO" id="GO:0003887">
    <property type="term" value="F:DNA-directed DNA polymerase activity"/>
    <property type="evidence" value="ECO:0007669"/>
    <property type="project" value="UniProtKB-EC"/>
</dbReference>
<keyword evidence="4" id="KW-0235">DNA replication</keyword>
<dbReference type="SUPFAM" id="SSF48019">
    <property type="entry name" value="post-AAA+ oligomerization domain-like"/>
    <property type="match status" value="1"/>
</dbReference>
<evidence type="ECO:0000256" key="3">
    <source>
        <dbReference type="ARBA" id="ARBA00022695"/>
    </source>
</evidence>
<keyword evidence="3 8" id="KW-0548">Nucleotidyltransferase</keyword>
<dbReference type="Gene3D" id="3.40.50.300">
    <property type="entry name" value="P-loop containing nucleotide triphosphate hydrolases"/>
    <property type="match status" value="1"/>
</dbReference>
<gene>
    <name evidence="8" type="primary">holA</name>
    <name evidence="8" type="ORF">K1J50_15865</name>
</gene>
<proteinExistence type="inferred from homology"/>
<sequence length="344" mass="35577">MAKLDARRLAAFLQDPGPGWRVALLHGDDAGLVRERAETLLRAVVAPDDPFGLVEVPRDAAAKDPGLLAAEAATPSLGGGRRAVRVRDVTDGLAAAAKEALAGRGPGLVVLEAGELPARSRLRALLEPAEAAAVIACYRERGADLAASIGRLLRELGAGAVEPAALEWLAGRLGEDRLLMRRELEKLALYAGAGGTVTEEMALACLAEGGAGALDLDEALMAAMTGDLATADRALDAAFAEGATGVGVVRAALRQVQRLHLAALQVAAGMAPAAAAAGLRPPVFFRHRPAFERALRLWRPEQLAAAGAALLEAERRTKTTGMPDAAIARGAVLALARQAAQARR</sequence>
<dbReference type="PANTHER" id="PTHR34388:SF1">
    <property type="entry name" value="DNA POLYMERASE III SUBUNIT DELTA"/>
    <property type="match status" value="1"/>
</dbReference>
<evidence type="ECO:0000256" key="2">
    <source>
        <dbReference type="ARBA" id="ARBA00022679"/>
    </source>
</evidence>
<accession>A0ABS7F5S1</accession>
<dbReference type="Gene3D" id="1.20.272.10">
    <property type="match status" value="1"/>
</dbReference>
<dbReference type="InterPro" id="IPR027417">
    <property type="entry name" value="P-loop_NTPase"/>
</dbReference>
<protein>
    <recommendedName>
        <fullName evidence="1">DNA-directed DNA polymerase</fullName>
        <ecNumber evidence="1">2.7.7.7</ecNumber>
    </recommendedName>
</protein>
<dbReference type="PANTHER" id="PTHR34388">
    <property type="entry name" value="DNA POLYMERASE III SUBUNIT DELTA"/>
    <property type="match status" value="1"/>
</dbReference>
<reference evidence="8 9" key="1">
    <citation type="submission" date="2021-08" db="EMBL/GenBank/DDBJ databases">
        <title>Caldovatus sediminis gen. nov., sp. nov., a moderately thermophilic bacterium isolated from a hot spring.</title>
        <authorList>
            <person name="Hu C.-J."/>
            <person name="Li W.-J."/>
            <person name="Xian W.-D."/>
        </authorList>
    </citation>
    <scope>NUCLEOTIDE SEQUENCE [LARGE SCALE GENOMIC DNA]</scope>
    <source>
        <strain evidence="8 9">SYSU G05006</strain>
    </source>
</reference>
<organism evidence="8 9">
    <name type="scientific">Caldovatus aquaticus</name>
    <dbReference type="NCBI Taxonomy" id="2865671"/>
    <lineage>
        <taxon>Bacteria</taxon>
        <taxon>Pseudomonadati</taxon>
        <taxon>Pseudomonadota</taxon>
        <taxon>Alphaproteobacteria</taxon>
        <taxon>Acetobacterales</taxon>
        <taxon>Roseomonadaceae</taxon>
        <taxon>Caldovatus</taxon>
    </lineage>
</organism>
<evidence type="ECO:0000256" key="1">
    <source>
        <dbReference type="ARBA" id="ARBA00012417"/>
    </source>
</evidence>
<dbReference type="NCBIfam" id="TIGR01128">
    <property type="entry name" value="holA"/>
    <property type="match status" value="1"/>
</dbReference>
<comment type="similarity">
    <text evidence="6">Belongs to the DNA polymerase HolA subunit family.</text>
</comment>
<comment type="caution">
    <text evidence="8">The sequence shown here is derived from an EMBL/GenBank/DDBJ whole genome shotgun (WGS) entry which is preliminary data.</text>
</comment>
<dbReference type="RefSeq" id="WP_220118740.1">
    <property type="nucleotide sequence ID" value="NZ_JAHZUY010000061.1"/>
</dbReference>
<dbReference type="SUPFAM" id="SSF52540">
    <property type="entry name" value="P-loop containing nucleoside triphosphate hydrolases"/>
    <property type="match status" value="1"/>
</dbReference>
<evidence type="ECO:0000313" key="8">
    <source>
        <dbReference type="EMBL" id="MBW8270960.1"/>
    </source>
</evidence>
<keyword evidence="2 8" id="KW-0808">Transferase</keyword>
<dbReference type="EC" id="2.7.7.7" evidence="1"/>